<organism evidence="1 2">
    <name type="scientific">Leptospira yasudae</name>
    <dbReference type="NCBI Taxonomy" id="2202201"/>
    <lineage>
        <taxon>Bacteria</taxon>
        <taxon>Pseudomonadati</taxon>
        <taxon>Spirochaetota</taxon>
        <taxon>Spirochaetia</taxon>
        <taxon>Leptospirales</taxon>
        <taxon>Leptospiraceae</taxon>
        <taxon>Leptospira</taxon>
    </lineage>
</organism>
<gene>
    <name evidence="1" type="ORF">DLM77_09270</name>
</gene>
<evidence type="ECO:0000313" key="2">
    <source>
        <dbReference type="Proteomes" id="UP000285569"/>
    </source>
</evidence>
<protein>
    <recommendedName>
        <fullName evidence="3">Lipoprotein</fullName>
    </recommendedName>
</protein>
<proteinExistence type="predicted"/>
<keyword evidence="2" id="KW-1185">Reference proteome</keyword>
<name>A0ABX9M535_9LEPT</name>
<dbReference type="Proteomes" id="UP000285569">
    <property type="component" value="Unassembled WGS sequence"/>
</dbReference>
<reference evidence="2" key="1">
    <citation type="submission" date="2018-05" db="EMBL/GenBank/DDBJ databases">
        <title>Leptospira yasudae sp. nov. and Leptospira stimsonii sp. nov., two pathogenic species of the genus Leptospira isolated from environmental sources.</title>
        <authorList>
            <person name="Casanovas-Massana A."/>
            <person name="Hamond C."/>
            <person name="Santos L.A."/>
            <person name="Hacker K.P."/>
            <person name="Balassiano I."/>
            <person name="Medeiros M.A."/>
            <person name="Reis M.G."/>
            <person name="Ko A.I."/>
            <person name="Wunder E.A."/>
        </authorList>
    </citation>
    <scope>NUCLEOTIDE SEQUENCE [LARGE SCALE GENOMIC DNA]</scope>
    <source>
        <strain evidence="2">B21</strain>
    </source>
</reference>
<evidence type="ECO:0008006" key="3">
    <source>
        <dbReference type="Google" id="ProtNLM"/>
    </source>
</evidence>
<sequence length="213" mass="24197">MVLWNYGFVLKCVKCILLLLVLVFLSYCDFSAPNGKLLFPLVANSQTRHPAIVISEDFIPSPLLETEVRAISATMNAQIRKGQNLQENKLIQLEGLRDLNQLFQSPNSANNLQFVGDIPGYTPGMTLLEYSDQVIQSMLVDAESFPIEVLKEFRIEITVWIYSLQMLLKVCTPVDADECKILSSLSDKYLYMREEIIKTTQKKMKTELGLPNE</sequence>
<reference evidence="1 2" key="2">
    <citation type="journal article" date="2020" name="Int. J. Syst. Evol. Microbiol.">
        <title>Leptospira yasudae sp. nov. and Leptospira stimsonii sp. nov., two new species of the pathogenic group isolated from environmental sources.</title>
        <authorList>
            <person name="Casanovas-Massana A."/>
            <person name="Hamond C."/>
            <person name="Santos L.A."/>
            <person name="de Oliveira D."/>
            <person name="Hacker K.P."/>
            <person name="Balassiano I."/>
            <person name="Costa F."/>
            <person name="Medeiros M.A."/>
            <person name="Reis M.G."/>
            <person name="Ko A.I."/>
            <person name="Wunder E.A."/>
        </authorList>
    </citation>
    <scope>NUCLEOTIDE SEQUENCE [LARGE SCALE GENOMIC DNA]</scope>
    <source>
        <strain evidence="1 2">B21</strain>
    </source>
</reference>
<evidence type="ECO:0000313" key="1">
    <source>
        <dbReference type="EMBL" id="RHX80051.1"/>
    </source>
</evidence>
<accession>A0ABX9M535</accession>
<comment type="caution">
    <text evidence="1">The sequence shown here is derived from an EMBL/GenBank/DDBJ whole genome shotgun (WGS) entry which is preliminary data.</text>
</comment>
<dbReference type="EMBL" id="QHCR01000004">
    <property type="protein sequence ID" value="RHX80051.1"/>
    <property type="molecule type" value="Genomic_DNA"/>
</dbReference>